<evidence type="ECO:0000259" key="1">
    <source>
        <dbReference type="Pfam" id="PF00561"/>
    </source>
</evidence>
<dbReference type="PRINTS" id="PR00111">
    <property type="entry name" value="ABHYDROLASE"/>
</dbReference>
<dbReference type="InterPro" id="IPR050471">
    <property type="entry name" value="AB_hydrolase"/>
</dbReference>
<dbReference type="PANTHER" id="PTHR43433">
    <property type="entry name" value="HYDROLASE, ALPHA/BETA FOLD FAMILY PROTEIN"/>
    <property type="match status" value="1"/>
</dbReference>
<keyword evidence="3" id="KW-1185">Reference proteome</keyword>
<dbReference type="EMBL" id="WBMR01000017">
    <property type="protein sequence ID" value="KAB2385972.1"/>
    <property type="molecule type" value="Genomic_DNA"/>
</dbReference>
<dbReference type="GO" id="GO:0046503">
    <property type="term" value="P:glycerolipid catabolic process"/>
    <property type="evidence" value="ECO:0007669"/>
    <property type="project" value="TreeGrafter"/>
</dbReference>
<dbReference type="Proteomes" id="UP000483004">
    <property type="component" value="Unassembled WGS sequence"/>
</dbReference>
<keyword evidence="2" id="KW-0378">Hydrolase</keyword>
<gene>
    <name evidence="2" type="ORF">F9B16_09265</name>
</gene>
<dbReference type="GO" id="GO:0004806">
    <property type="term" value="F:triacylglycerol lipase activity"/>
    <property type="evidence" value="ECO:0007669"/>
    <property type="project" value="TreeGrafter"/>
</dbReference>
<evidence type="ECO:0000313" key="2">
    <source>
        <dbReference type="EMBL" id="KAB2385972.1"/>
    </source>
</evidence>
<dbReference type="OrthoDB" id="9802489at2"/>
<name>A0A6L3VZP9_9ACTN</name>
<feature type="domain" description="AB hydrolase-1" evidence="1">
    <location>
        <begin position="26"/>
        <end position="243"/>
    </location>
</feature>
<proteinExistence type="predicted"/>
<dbReference type="Gene3D" id="3.40.50.1820">
    <property type="entry name" value="alpha/beta hydrolase"/>
    <property type="match status" value="1"/>
</dbReference>
<protein>
    <submittedName>
        <fullName evidence="2">Alpha/beta hydrolase</fullName>
    </submittedName>
</protein>
<comment type="caution">
    <text evidence="2">The sequence shown here is derived from an EMBL/GenBank/DDBJ whole genome shotgun (WGS) entry which is preliminary data.</text>
</comment>
<reference evidence="2 3" key="1">
    <citation type="submission" date="2019-09" db="EMBL/GenBank/DDBJ databases">
        <title>Actinomadura physcomitrii sp. nov., a novel actinomycete isolated from moss [Physcomitrium sphaericum (Ludw) Fuernr].</title>
        <authorList>
            <person name="Liu C."/>
            <person name="Zhuang X."/>
        </authorList>
    </citation>
    <scope>NUCLEOTIDE SEQUENCE [LARGE SCALE GENOMIC DNA]</scope>
    <source>
        <strain evidence="2 3">CYP1-1B</strain>
    </source>
</reference>
<dbReference type="InterPro" id="IPR029058">
    <property type="entry name" value="AB_hydrolase_fold"/>
</dbReference>
<dbReference type="RefSeq" id="WP_151539583.1">
    <property type="nucleotide sequence ID" value="NZ_WBMR01000017.1"/>
</dbReference>
<sequence length="283" mass="30464">MISEPFHQVRVDDIDIAYAESGAGEPLVLLHGGENSREQFDGFRLVLGSGIRAIAFDQRDTGGTRNGSDSYDMVRLAQDCAGFIAALGIERAHVLGVSYGGMIAMQLAIHHPRRVASLILSGTTPSRTMIENLSERILALGPEVRAQHMLDLVLSPEAQARAPELVSEARRTLARRSEDGAARRLKALHDHDCRSRLGEITAPTLVLHGADDLIIDQRVAEYTASEIPGAGLVVLPHIRHGITLEAGEQAARLTREFVLNHPTGAPTGESGPAARTDAFLLEA</sequence>
<dbReference type="SUPFAM" id="SSF53474">
    <property type="entry name" value="alpha/beta-Hydrolases"/>
    <property type="match status" value="1"/>
</dbReference>
<organism evidence="2 3">
    <name type="scientific">Actinomadura montaniterrae</name>
    <dbReference type="NCBI Taxonomy" id="1803903"/>
    <lineage>
        <taxon>Bacteria</taxon>
        <taxon>Bacillati</taxon>
        <taxon>Actinomycetota</taxon>
        <taxon>Actinomycetes</taxon>
        <taxon>Streptosporangiales</taxon>
        <taxon>Thermomonosporaceae</taxon>
        <taxon>Actinomadura</taxon>
    </lineage>
</organism>
<dbReference type="InterPro" id="IPR000073">
    <property type="entry name" value="AB_hydrolase_1"/>
</dbReference>
<dbReference type="Pfam" id="PF00561">
    <property type="entry name" value="Abhydrolase_1"/>
    <property type="match status" value="1"/>
</dbReference>
<accession>A0A6L3VZP9</accession>
<dbReference type="PANTHER" id="PTHR43433:SF5">
    <property type="entry name" value="AB HYDROLASE-1 DOMAIN-CONTAINING PROTEIN"/>
    <property type="match status" value="1"/>
</dbReference>
<evidence type="ECO:0000313" key="3">
    <source>
        <dbReference type="Proteomes" id="UP000483004"/>
    </source>
</evidence>
<dbReference type="AlphaFoldDB" id="A0A6L3VZP9"/>